<organism evidence="2 3">
    <name type="scientific">Cryobacterium glaciale</name>
    <dbReference type="NCBI Taxonomy" id="1259145"/>
    <lineage>
        <taxon>Bacteria</taxon>
        <taxon>Bacillati</taxon>
        <taxon>Actinomycetota</taxon>
        <taxon>Actinomycetes</taxon>
        <taxon>Micrococcales</taxon>
        <taxon>Microbacteriaceae</taxon>
        <taxon>Cryobacterium</taxon>
    </lineage>
</organism>
<name>A0A4R8UPW8_9MICO</name>
<dbReference type="Gene3D" id="3.60.15.10">
    <property type="entry name" value="Ribonuclease Z/Hydroxyacylglutathione hydrolase-like"/>
    <property type="match status" value="1"/>
</dbReference>
<proteinExistence type="predicted"/>
<feature type="domain" description="Metallo-beta-lactamase" evidence="1">
    <location>
        <begin position="7"/>
        <end position="179"/>
    </location>
</feature>
<dbReference type="InterPro" id="IPR036866">
    <property type="entry name" value="RibonucZ/Hydroxyglut_hydro"/>
</dbReference>
<protein>
    <submittedName>
        <fullName evidence="2">MBL fold metallo-hydrolase</fullName>
    </submittedName>
</protein>
<evidence type="ECO:0000313" key="2">
    <source>
        <dbReference type="EMBL" id="TFB68093.1"/>
    </source>
</evidence>
<keyword evidence="3" id="KW-1185">Reference proteome</keyword>
<dbReference type="Pfam" id="PF13483">
    <property type="entry name" value="Lactamase_B_3"/>
    <property type="match status" value="1"/>
</dbReference>
<reference evidence="2 3" key="1">
    <citation type="submission" date="2019-03" db="EMBL/GenBank/DDBJ databases">
        <title>Genomics of glacier-inhabiting Cryobacterium strains.</title>
        <authorList>
            <person name="Liu Q."/>
            <person name="Xin Y.-H."/>
        </authorList>
    </citation>
    <scope>NUCLEOTIDE SEQUENCE [LARGE SCALE GENOMIC DNA]</scope>
    <source>
        <strain evidence="2 3">HLT2-23</strain>
    </source>
</reference>
<dbReference type="Proteomes" id="UP000298173">
    <property type="component" value="Unassembled WGS sequence"/>
</dbReference>
<dbReference type="InterPro" id="IPR050114">
    <property type="entry name" value="UPF0173_UPF0282_UlaG_hydrolase"/>
</dbReference>
<evidence type="ECO:0000259" key="1">
    <source>
        <dbReference type="SMART" id="SM00849"/>
    </source>
</evidence>
<evidence type="ECO:0000313" key="3">
    <source>
        <dbReference type="Proteomes" id="UP000298173"/>
    </source>
</evidence>
<dbReference type="GO" id="GO:0016787">
    <property type="term" value="F:hydrolase activity"/>
    <property type="evidence" value="ECO:0007669"/>
    <property type="project" value="UniProtKB-KW"/>
</dbReference>
<dbReference type="PANTHER" id="PTHR43546:SF3">
    <property type="entry name" value="UPF0173 METAL-DEPENDENT HYDROLASE MJ1163"/>
    <property type="match status" value="1"/>
</dbReference>
<dbReference type="EMBL" id="SOEY01000034">
    <property type="protein sequence ID" value="TFB68093.1"/>
    <property type="molecule type" value="Genomic_DNA"/>
</dbReference>
<dbReference type="AlphaFoldDB" id="A0A4R8UPW8"/>
<dbReference type="SMART" id="SM00849">
    <property type="entry name" value="Lactamase_B"/>
    <property type="match status" value="1"/>
</dbReference>
<dbReference type="RefSeq" id="WP_134504479.1">
    <property type="nucleotide sequence ID" value="NZ_SOEY01000034.1"/>
</dbReference>
<dbReference type="PANTHER" id="PTHR43546">
    <property type="entry name" value="UPF0173 METAL-DEPENDENT HYDROLASE MJ1163-RELATED"/>
    <property type="match status" value="1"/>
</dbReference>
<dbReference type="OrthoDB" id="3190691at2"/>
<sequence length="217" mass="23229">MKLTKLEHAALILELSGKKLYIDPGSFTTALTGTAGAVAVVITHEHADHWTPEQLGRIVEMNSDLRIFAPAGVARAIAASDLDGVEVTTVQAGDTFDVDPFTLRFFGATHAVIHESIPVIDNVGVLVNDELYYAGDAFTIPEGVEVGTLAVPAAAPWMKISEAMDFVLAVKPKRSFPTHEMLLSRAGKELSNARFQSVTEHGGGEFFALEPGDSLDL</sequence>
<keyword evidence="2" id="KW-0378">Hydrolase</keyword>
<dbReference type="InterPro" id="IPR001279">
    <property type="entry name" value="Metallo-B-lactamas"/>
</dbReference>
<comment type="caution">
    <text evidence="2">The sequence shown here is derived from an EMBL/GenBank/DDBJ whole genome shotgun (WGS) entry which is preliminary data.</text>
</comment>
<dbReference type="SUPFAM" id="SSF56281">
    <property type="entry name" value="Metallo-hydrolase/oxidoreductase"/>
    <property type="match status" value="1"/>
</dbReference>
<accession>A0A4R8UPW8</accession>
<gene>
    <name evidence="2" type="ORF">E3O06_16395</name>
</gene>